<reference evidence="7 8" key="1">
    <citation type="submission" date="2019-03" db="EMBL/GenBank/DDBJ databases">
        <title>Genomic Encyclopedia of Type Strains, Phase IV (KMG-IV): sequencing the most valuable type-strain genomes for metagenomic binning, comparative biology and taxonomic classification.</title>
        <authorList>
            <person name="Goeker M."/>
        </authorList>
    </citation>
    <scope>NUCLEOTIDE SEQUENCE [LARGE SCALE GENOMIC DNA]</scope>
    <source>
        <strain evidence="7 8">DSM 100059</strain>
    </source>
</reference>
<feature type="transmembrane region" description="Helical" evidence="5">
    <location>
        <begin position="89"/>
        <end position="109"/>
    </location>
</feature>
<keyword evidence="8" id="KW-1185">Reference proteome</keyword>
<feature type="transmembrane region" description="Helical" evidence="5">
    <location>
        <begin position="65"/>
        <end position="83"/>
    </location>
</feature>
<dbReference type="Pfam" id="PF04932">
    <property type="entry name" value="Wzy_C"/>
    <property type="match status" value="1"/>
</dbReference>
<evidence type="ECO:0000256" key="2">
    <source>
        <dbReference type="ARBA" id="ARBA00022692"/>
    </source>
</evidence>
<dbReference type="AlphaFoldDB" id="A0A4R8DWR3"/>
<feature type="transmembrane region" description="Helical" evidence="5">
    <location>
        <begin position="416"/>
        <end position="433"/>
    </location>
</feature>
<organism evidence="7 8">
    <name type="scientific">Dinghuibacter silviterrae</name>
    <dbReference type="NCBI Taxonomy" id="1539049"/>
    <lineage>
        <taxon>Bacteria</taxon>
        <taxon>Pseudomonadati</taxon>
        <taxon>Bacteroidota</taxon>
        <taxon>Chitinophagia</taxon>
        <taxon>Chitinophagales</taxon>
        <taxon>Chitinophagaceae</taxon>
        <taxon>Dinghuibacter</taxon>
    </lineage>
</organism>
<dbReference type="PANTHER" id="PTHR37422:SF23">
    <property type="entry name" value="TEICHURONIC ACID BIOSYNTHESIS PROTEIN TUAE"/>
    <property type="match status" value="1"/>
</dbReference>
<sequence>MDAAPLVMDTTVAALCLYSAWIAGRGGEARREAQAGRGDAAGGSLPDGAGWSTRVWAARIWEGKILLLWVALFAWTVLSAALSKNQPEGWSYVVLRLPLMAFPLSVGALRLREQLRDRILLSYALVVTAGCLACLVYAWLQYRHTGYTAYLYDDSLTELSSVQSVYVALMVEIALFAMGYLRTKKYSRWLLACMAFLLVFQFMLASRIGLILLYTIALGVALWYYGFQKRRWGRVIAIAACMGVIGLSCVFFFPKTINRFHELAYTGYQYQSNGVESHYDMPVTADQWNGANIRLAVWRCTWDVCRTHLWTGVPVGDKREALVQRYKEVGFDFAVRSRRNTHDTYLDVLLTYGVPGLAVFLLGFVAGPLWKLGRGAARRDKEGRDGTGRNILGLIVVILFTVSMITETYIDRSVGCVLLGFFYAFVLSDYPAYTNPRPSMYPQSTPGSRDA</sequence>
<dbReference type="GO" id="GO:0016020">
    <property type="term" value="C:membrane"/>
    <property type="evidence" value="ECO:0007669"/>
    <property type="project" value="UniProtKB-SubCell"/>
</dbReference>
<feature type="domain" description="O-antigen ligase-related" evidence="6">
    <location>
        <begin position="193"/>
        <end position="361"/>
    </location>
</feature>
<evidence type="ECO:0000313" key="7">
    <source>
        <dbReference type="EMBL" id="TDX01965.1"/>
    </source>
</evidence>
<name>A0A4R8DWR3_9BACT</name>
<dbReference type="PANTHER" id="PTHR37422">
    <property type="entry name" value="TEICHURONIC ACID BIOSYNTHESIS PROTEIN TUAE"/>
    <property type="match status" value="1"/>
</dbReference>
<keyword evidence="7" id="KW-0436">Ligase</keyword>
<evidence type="ECO:0000259" key="6">
    <source>
        <dbReference type="Pfam" id="PF04932"/>
    </source>
</evidence>
<feature type="transmembrane region" description="Helical" evidence="5">
    <location>
        <begin position="234"/>
        <end position="253"/>
    </location>
</feature>
<keyword evidence="2 5" id="KW-0812">Transmembrane</keyword>
<feature type="transmembrane region" description="Helical" evidence="5">
    <location>
        <begin position="188"/>
        <end position="205"/>
    </location>
</feature>
<gene>
    <name evidence="7" type="ORF">EDB95_3012</name>
</gene>
<dbReference type="InterPro" id="IPR007016">
    <property type="entry name" value="O-antigen_ligase-rel_domated"/>
</dbReference>
<dbReference type="SUPFAM" id="SSF81665">
    <property type="entry name" value="Calcium ATPase, transmembrane domain M"/>
    <property type="match status" value="1"/>
</dbReference>
<feature type="transmembrane region" description="Helical" evidence="5">
    <location>
        <begin position="211"/>
        <end position="227"/>
    </location>
</feature>
<dbReference type="GO" id="GO:0016874">
    <property type="term" value="F:ligase activity"/>
    <property type="evidence" value="ECO:0007669"/>
    <property type="project" value="UniProtKB-KW"/>
</dbReference>
<keyword evidence="4 5" id="KW-0472">Membrane</keyword>
<evidence type="ECO:0000313" key="8">
    <source>
        <dbReference type="Proteomes" id="UP000294498"/>
    </source>
</evidence>
<evidence type="ECO:0000256" key="1">
    <source>
        <dbReference type="ARBA" id="ARBA00004141"/>
    </source>
</evidence>
<evidence type="ECO:0000256" key="3">
    <source>
        <dbReference type="ARBA" id="ARBA00022989"/>
    </source>
</evidence>
<feature type="transmembrane region" description="Helical" evidence="5">
    <location>
        <begin position="391"/>
        <end position="410"/>
    </location>
</feature>
<accession>A0A4R8DWR3</accession>
<evidence type="ECO:0000256" key="5">
    <source>
        <dbReference type="SAM" id="Phobius"/>
    </source>
</evidence>
<dbReference type="EMBL" id="SODV01000001">
    <property type="protein sequence ID" value="TDX01965.1"/>
    <property type="molecule type" value="Genomic_DNA"/>
</dbReference>
<dbReference type="InterPro" id="IPR051533">
    <property type="entry name" value="WaaL-like"/>
</dbReference>
<comment type="subcellular location">
    <subcellularLocation>
        <location evidence="1">Membrane</location>
        <topology evidence="1">Multi-pass membrane protein</topology>
    </subcellularLocation>
</comment>
<feature type="transmembrane region" description="Helical" evidence="5">
    <location>
        <begin position="121"/>
        <end position="140"/>
    </location>
</feature>
<comment type="caution">
    <text evidence="7">The sequence shown here is derived from an EMBL/GenBank/DDBJ whole genome shotgun (WGS) entry which is preliminary data.</text>
</comment>
<dbReference type="InterPro" id="IPR023298">
    <property type="entry name" value="ATPase_P-typ_TM_dom_sf"/>
</dbReference>
<feature type="transmembrane region" description="Helical" evidence="5">
    <location>
        <begin position="160"/>
        <end position="181"/>
    </location>
</feature>
<keyword evidence="3 5" id="KW-1133">Transmembrane helix</keyword>
<feature type="transmembrane region" description="Helical" evidence="5">
    <location>
        <begin position="349"/>
        <end position="370"/>
    </location>
</feature>
<dbReference type="Proteomes" id="UP000294498">
    <property type="component" value="Unassembled WGS sequence"/>
</dbReference>
<protein>
    <submittedName>
        <fullName evidence="7">O-antigen ligase</fullName>
    </submittedName>
</protein>
<evidence type="ECO:0000256" key="4">
    <source>
        <dbReference type="ARBA" id="ARBA00023136"/>
    </source>
</evidence>
<proteinExistence type="predicted"/>